<keyword evidence="18" id="KW-1185">Reference proteome</keyword>
<accession>A0A1B1N7A5</accession>
<proteinExistence type="predicted"/>
<keyword evidence="6" id="KW-0808">Transferase</keyword>
<reference evidence="17 18" key="1">
    <citation type="submission" date="2016-01" db="EMBL/GenBank/DDBJ databases">
        <title>Complete Genome Sequence of Paenibacillus yonginensis DCY84, a novel Plant Growth-Promoting Bacteria with Elicitation of Induced Systemic Resistance.</title>
        <authorList>
            <person name="Kim Y.J."/>
            <person name="Yang D.C."/>
            <person name="Sukweenadhi J."/>
        </authorList>
    </citation>
    <scope>NUCLEOTIDE SEQUENCE [LARGE SCALE GENOMIC DNA]</scope>
    <source>
        <strain evidence="17 18">DCY84</strain>
    </source>
</reference>
<keyword evidence="13 14" id="KW-0472">Membrane</keyword>
<name>A0A1B1N7A5_9BACL</name>
<keyword evidence="4" id="KW-1003">Cell membrane</keyword>
<protein>
    <recommendedName>
        <fullName evidence="3">histidine kinase</fullName>
        <ecNumber evidence="3">2.7.13.3</ecNumber>
    </recommendedName>
</protein>
<evidence type="ECO:0000256" key="11">
    <source>
        <dbReference type="ARBA" id="ARBA00022989"/>
    </source>
</evidence>
<organism evidence="17 18">
    <name type="scientific">Paenibacillus yonginensis</name>
    <dbReference type="NCBI Taxonomy" id="1462996"/>
    <lineage>
        <taxon>Bacteria</taxon>
        <taxon>Bacillati</taxon>
        <taxon>Bacillota</taxon>
        <taxon>Bacilli</taxon>
        <taxon>Bacillales</taxon>
        <taxon>Paenibacillaceae</taxon>
        <taxon>Paenibacillus</taxon>
    </lineage>
</organism>
<evidence type="ECO:0000256" key="1">
    <source>
        <dbReference type="ARBA" id="ARBA00000085"/>
    </source>
</evidence>
<dbReference type="PROSITE" id="PS50885">
    <property type="entry name" value="HAMP"/>
    <property type="match status" value="1"/>
</dbReference>
<evidence type="ECO:0000259" key="16">
    <source>
        <dbReference type="PROSITE" id="PS50885"/>
    </source>
</evidence>
<dbReference type="InterPro" id="IPR050398">
    <property type="entry name" value="HssS/ArlS-like"/>
</dbReference>
<evidence type="ECO:0000256" key="3">
    <source>
        <dbReference type="ARBA" id="ARBA00012438"/>
    </source>
</evidence>
<comment type="catalytic activity">
    <reaction evidence="1">
        <text>ATP + protein L-histidine = ADP + protein N-phospho-L-histidine.</text>
        <dbReference type="EC" id="2.7.13.3"/>
    </reaction>
</comment>
<evidence type="ECO:0000256" key="6">
    <source>
        <dbReference type="ARBA" id="ARBA00022679"/>
    </source>
</evidence>
<dbReference type="GO" id="GO:0005524">
    <property type="term" value="F:ATP binding"/>
    <property type="evidence" value="ECO:0007669"/>
    <property type="project" value="UniProtKB-KW"/>
</dbReference>
<dbReference type="Pfam" id="PF00672">
    <property type="entry name" value="HAMP"/>
    <property type="match status" value="1"/>
</dbReference>
<dbReference type="SUPFAM" id="SSF55874">
    <property type="entry name" value="ATPase domain of HSP90 chaperone/DNA topoisomerase II/histidine kinase"/>
    <property type="match status" value="1"/>
</dbReference>
<dbReference type="AlphaFoldDB" id="A0A1B1N7A5"/>
<dbReference type="Pfam" id="PF02518">
    <property type="entry name" value="HATPase_c"/>
    <property type="match status" value="1"/>
</dbReference>
<dbReference type="SMART" id="SM00388">
    <property type="entry name" value="HisKA"/>
    <property type="match status" value="1"/>
</dbReference>
<dbReference type="InterPro" id="IPR003594">
    <property type="entry name" value="HATPase_dom"/>
</dbReference>
<dbReference type="GO" id="GO:0000155">
    <property type="term" value="F:phosphorelay sensor kinase activity"/>
    <property type="evidence" value="ECO:0007669"/>
    <property type="project" value="InterPro"/>
</dbReference>
<keyword evidence="9 17" id="KW-0418">Kinase</keyword>
<dbReference type="InterPro" id="IPR005467">
    <property type="entry name" value="His_kinase_dom"/>
</dbReference>
<dbReference type="PANTHER" id="PTHR45528:SF9">
    <property type="entry name" value="SENSOR HISTIDINE KINASE YBDK"/>
    <property type="match status" value="1"/>
</dbReference>
<evidence type="ECO:0000313" key="18">
    <source>
        <dbReference type="Proteomes" id="UP000092573"/>
    </source>
</evidence>
<evidence type="ECO:0000256" key="12">
    <source>
        <dbReference type="ARBA" id="ARBA00023012"/>
    </source>
</evidence>
<evidence type="ECO:0000256" key="7">
    <source>
        <dbReference type="ARBA" id="ARBA00022692"/>
    </source>
</evidence>
<keyword evidence="5" id="KW-0597">Phosphoprotein</keyword>
<keyword evidence="8" id="KW-0547">Nucleotide-binding</keyword>
<dbReference type="PANTHER" id="PTHR45528">
    <property type="entry name" value="SENSOR HISTIDINE KINASE CPXA"/>
    <property type="match status" value="1"/>
</dbReference>
<dbReference type="Gene3D" id="6.10.340.10">
    <property type="match status" value="1"/>
</dbReference>
<dbReference type="SMART" id="SM00387">
    <property type="entry name" value="HATPase_c"/>
    <property type="match status" value="1"/>
</dbReference>
<dbReference type="SUPFAM" id="SSF158472">
    <property type="entry name" value="HAMP domain-like"/>
    <property type="match status" value="1"/>
</dbReference>
<dbReference type="SUPFAM" id="SSF47384">
    <property type="entry name" value="Homodimeric domain of signal transducing histidine kinase"/>
    <property type="match status" value="1"/>
</dbReference>
<dbReference type="InterPro" id="IPR003660">
    <property type="entry name" value="HAMP_dom"/>
</dbReference>
<comment type="subcellular location">
    <subcellularLocation>
        <location evidence="2">Cell membrane</location>
        <topology evidence="2">Multi-pass membrane protein</topology>
    </subcellularLocation>
</comment>
<dbReference type="Proteomes" id="UP000092573">
    <property type="component" value="Chromosome"/>
</dbReference>
<evidence type="ECO:0000256" key="8">
    <source>
        <dbReference type="ARBA" id="ARBA00022741"/>
    </source>
</evidence>
<keyword evidence="10" id="KW-0067">ATP-binding</keyword>
<feature type="domain" description="HAMP" evidence="16">
    <location>
        <begin position="201"/>
        <end position="253"/>
    </location>
</feature>
<dbReference type="Pfam" id="PF00512">
    <property type="entry name" value="HisKA"/>
    <property type="match status" value="1"/>
</dbReference>
<dbReference type="CDD" id="cd06225">
    <property type="entry name" value="HAMP"/>
    <property type="match status" value="1"/>
</dbReference>
<evidence type="ECO:0000256" key="10">
    <source>
        <dbReference type="ARBA" id="ARBA00022840"/>
    </source>
</evidence>
<gene>
    <name evidence="17" type="ORF">AWM70_18205</name>
</gene>
<evidence type="ECO:0000313" key="17">
    <source>
        <dbReference type="EMBL" id="ANS77319.1"/>
    </source>
</evidence>
<dbReference type="InterPro" id="IPR003661">
    <property type="entry name" value="HisK_dim/P_dom"/>
</dbReference>
<dbReference type="GO" id="GO:0005886">
    <property type="term" value="C:plasma membrane"/>
    <property type="evidence" value="ECO:0007669"/>
    <property type="project" value="UniProtKB-SubCell"/>
</dbReference>
<dbReference type="Gene3D" id="1.10.287.130">
    <property type="match status" value="1"/>
</dbReference>
<dbReference type="SMART" id="SM00304">
    <property type="entry name" value="HAMP"/>
    <property type="match status" value="1"/>
</dbReference>
<evidence type="ECO:0000259" key="15">
    <source>
        <dbReference type="PROSITE" id="PS50109"/>
    </source>
</evidence>
<evidence type="ECO:0000256" key="5">
    <source>
        <dbReference type="ARBA" id="ARBA00022553"/>
    </source>
</evidence>
<evidence type="ECO:0000256" key="13">
    <source>
        <dbReference type="ARBA" id="ARBA00023136"/>
    </source>
</evidence>
<keyword evidence="12" id="KW-0902">Two-component regulatory system</keyword>
<dbReference type="STRING" id="1462996.AWM70_18205"/>
<feature type="transmembrane region" description="Helical" evidence="14">
    <location>
        <begin position="20"/>
        <end position="42"/>
    </location>
</feature>
<dbReference type="KEGG" id="pyg:AWM70_18205"/>
<evidence type="ECO:0000256" key="4">
    <source>
        <dbReference type="ARBA" id="ARBA00022475"/>
    </source>
</evidence>
<dbReference type="InterPro" id="IPR036097">
    <property type="entry name" value="HisK_dim/P_sf"/>
</dbReference>
<dbReference type="EC" id="2.7.13.3" evidence="3"/>
<dbReference type="PROSITE" id="PS50109">
    <property type="entry name" value="HIS_KIN"/>
    <property type="match status" value="1"/>
</dbReference>
<feature type="domain" description="Histidine kinase" evidence="15">
    <location>
        <begin position="268"/>
        <end position="468"/>
    </location>
</feature>
<dbReference type="InterPro" id="IPR036890">
    <property type="entry name" value="HATPase_C_sf"/>
</dbReference>
<evidence type="ECO:0000256" key="14">
    <source>
        <dbReference type="SAM" id="Phobius"/>
    </source>
</evidence>
<keyword evidence="7 14" id="KW-0812">Transmembrane</keyword>
<dbReference type="Gene3D" id="3.30.565.10">
    <property type="entry name" value="Histidine kinase-like ATPase, C-terminal domain"/>
    <property type="match status" value="1"/>
</dbReference>
<feature type="transmembrane region" description="Helical" evidence="14">
    <location>
        <begin position="180"/>
        <end position="200"/>
    </location>
</feature>
<evidence type="ECO:0000256" key="9">
    <source>
        <dbReference type="ARBA" id="ARBA00022777"/>
    </source>
</evidence>
<dbReference type="CDD" id="cd00082">
    <property type="entry name" value="HisKA"/>
    <property type="match status" value="1"/>
</dbReference>
<dbReference type="EMBL" id="CP014167">
    <property type="protein sequence ID" value="ANS77319.1"/>
    <property type="molecule type" value="Genomic_DNA"/>
</dbReference>
<sequence>MKRVRVIRFRQSLLSRYLLILLVAVAFVPIFLPASFLGSWLVSRMIFPEPAVSPEVKLYQSSYDLTQMWHKEALQLKTATEDQILQRLKQLKQKYPAASLFRVDHEGRTTLQLPEQSRLPKFWSTEQLIDYMKNGQNGQQTFTIVAFIGDNPDTGRGFIAFELPRSLLNPSSVRRADGRFYGLLLAMLILLFVGMSYWFIRDIKRRLLRLSAAMDNPPAGGIPQPIKPGRPDEIGMLEQAFNGMIAELRLSRRREQEEEALRKSLISNLSHDLRTPLTVINSHLYSLKDEPLTEKGRSSVALMETKMDDLSGLIDHLLSYNLLISGKYKLEPHPQDVHRLVRESAAAWYPLWENRQIEPEIELGSQPLSWTVDSQAFRRVLDNLFQNIVRHAASGQYIGLFAEQRRGQAALAIRDRGPGMEADSTNKGAGLGLAIVDLLLKEMGLVRETESSSEGTTTWIYPRPGQLN</sequence>
<keyword evidence="11 14" id="KW-1133">Transmembrane helix</keyword>
<evidence type="ECO:0000256" key="2">
    <source>
        <dbReference type="ARBA" id="ARBA00004651"/>
    </source>
</evidence>